<name>A0AB38D7H1_9MYCO</name>
<proteinExistence type="predicted"/>
<sequence>MTVPWIRELGEGIGMLSFAEVLRDHPDLADDGFGQGSREVLAAVPETRIHALSQFMLAHYPKRKVPNPRAYSGQLKHDMEDAFRQGYVSRGEAIAAALCAGYSIRKKSDGSAELGVRQSFVDRIIRRDFPGSQHTEKCSSCRGLIPALRTRK</sequence>
<dbReference type="AlphaFoldDB" id="A0AB38D7H1"/>
<organism evidence="1 2">
    <name type="scientific">Mycobacteroides abscessus subsp. abscessus</name>
    <dbReference type="NCBI Taxonomy" id="1185650"/>
    <lineage>
        <taxon>Bacteria</taxon>
        <taxon>Bacillati</taxon>
        <taxon>Actinomycetota</taxon>
        <taxon>Actinomycetes</taxon>
        <taxon>Mycobacteriales</taxon>
        <taxon>Mycobacteriaceae</taxon>
        <taxon>Mycobacteroides</taxon>
        <taxon>Mycobacteroides abscessus</taxon>
    </lineage>
</organism>
<dbReference type="Proteomes" id="UP000185210">
    <property type="component" value="Unassembled WGS sequence"/>
</dbReference>
<reference evidence="1 2" key="1">
    <citation type="submission" date="2016-11" db="EMBL/GenBank/DDBJ databases">
        <authorList>
            <consortium name="Pathogen Informatics"/>
        </authorList>
    </citation>
    <scope>NUCLEOTIDE SEQUENCE [LARGE SCALE GENOMIC DNA]</scope>
    <source>
        <strain evidence="1 2">104</strain>
    </source>
</reference>
<dbReference type="EMBL" id="FSHM01000018">
    <property type="protein sequence ID" value="SIC25199.1"/>
    <property type="molecule type" value="Genomic_DNA"/>
</dbReference>
<gene>
    <name evidence="1" type="ORF">SAMEA2070301_05618</name>
</gene>
<protein>
    <submittedName>
        <fullName evidence="1">Uncharacterized protein</fullName>
    </submittedName>
</protein>
<evidence type="ECO:0000313" key="2">
    <source>
        <dbReference type="Proteomes" id="UP000185210"/>
    </source>
</evidence>
<comment type="caution">
    <text evidence="1">The sequence shown here is derived from an EMBL/GenBank/DDBJ whole genome shotgun (WGS) entry which is preliminary data.</text>
</comment>
<evidence type="ECO:0000313" key="1">
    <source>
        <dbReference type="EMBL" id="SIC25199.1"/>
    </source>
</evidence>
<accession>A0AB38D7H1</accession>